<dbReference type="EMBL" id="FNEZ01000003">
    <property type="protein sequence ID" value="SDK01022.1"/>
    <property type="molecule type" value="Genomic_DNA"/>
</dbReference>
<protein>
    <submittedName>
        <fullName evidence="1">Uncharacterized protein</fullName>
    </submittedName>
</protein>
<accession>A0A1G8YDS1</accession>
<dbReference type="RefSeq" id="WP_091395434.1">
    <property type="nucleotide sequence ID" value="NZ_BKAI01000006.1"/>
</dbReference>
<evidence type="ECO:0000313" key="1">
    <source>
        <dbReference type="EMBL" id="SDK01022.1"/>
    </source>
</evidence>
<dbReference type="AlphaFoldDB" id="A0A1G8YDS1"/>
<gene>
    <name evidence="1" type="ORF">SAMN04487935_2292</name>
</gene>
<name>A0A1G8YDS1_9FLAO</name>
<evidence type="ECO:0000313" key="2">
    <source>
        <dbReference type="Proteomes" id="UP000199580"/>
    </source>
</evidence>
<proteinExistence type="predicted"/>
<sequence>MKIFNSLLILFAVSVLTGCTQQKSIFELKSEMLNETTNLEQNILNLRKSVSENSPKKEISKLYKKTKLQYKKVEWAMECFLPEILDSESASSQADNQSIYFAQKDFSALDKMMSCQNISMDKNSLLQQIDNLLDNNRNTTAYLDSIDMGQTELSANE</sequence>
<reference evidence="1 2" key="1">
    <citation type="submission" date="2016-10" db="EMBL/GenBank/DDBJ databases">
        <authorList>
            <person name="de Groot N.N."/>
        </authorList>
    </citation>
    <scope>NUCLEOTIDE SEQUENCE [LARGE SCALE GENOMIC DNA]</scope>
    <source>
        <strain evidence="1 2">CGMCC 1.10076</strain>
    </source>
</reference>
<dbReference type="PROSITE" id="PS51257">
    <property type="entry name" value="PROKAR_LIPOPROTEIN"/>
    <property type="match status" value="1"/>
</dbReference>
<organism evidence="1 2">
    <name type="scientific">Flavobacterium noncentrifugens</name>
    <dbReference type="NCBI Taxonomy" id="1128970"/>
    <lineage>
        <taxon>Bacteria</taxon>
        <taxon>Pseudomonadati</taxon>
        <taxon>Bacteroidota</taxon>
        <taxon>Flavobacteriia</taxon>
        <taxon>Flavobacteriales</taxon>
        <taxon>Flavobacteriaceae</taxon>
        <taxon>Flavobacterium</taxon>
    </lineage>
</organism>
<dbReference type="Proteomes" id="UP000199580">
    <property type="component" value="Unassembled WGS sequence"/>
</dbReference>
<keyword evidence="2" id="KW-1185">Reference proteome</keyword>